<dbReference type="EMBL" id="FPLJ01000102">
    <property type="protein sequence ID" value="SGZ00800.1"/>
    <property type="molecule type" value="Genomic_DNA"/>
</dbReference>
<evidence type="ECO:0000256" key="1">
    <source>
        <dbReference type="ARBA" id="ARBA00009759"/>
    </source>
</evidence>
<name>A0ABY1HLR1_9GAMM</name>
<comment type="similarity">
    <text evidence="1">Belongs to the inositol monophosphatase superfamily.</text>
</comment>
<dbReference type="GeneID" id="61297836"/>
<dbReference type="Proteomes" id="UP000182660">
    <property type="component" value="Unassembled WGS sequence"/>
</dbReference>
<proteinExistence type="inferred from homology"/>
<evidence type="ECO:0000313" key="2">
    <source>
        <dbReference type="EMBL" id="SGZ00800.1"/>
    </source>
</evidence>
<gene>
    <name evidence="2" type="ORF">MT2528_4097</name>
</gene>
<dbReference type="InterPro" id="IPR000760">
    <property type="entry name" value="Inositol_monophosphatase-like"/>
</dbReference>
<dbReference type="Gene3D" id="3.30.540.10">
    <property type="entry name" value="Fructose-1,6-Bisphosphatase, subunit A, domain 1"/>
    <property type="match status" value="1"/>
</dbReference>
<dbReference type="RefSeq" id="WP_075473385.1">
    <property type="nucleotide sequence ID" value="NZ_CAWQZC010000009.1"/>
</dbReference>
<accession>A0ABY1HLR1</accession>
<dbReference type="PANTHER" id="PTHR20854">
    <property type="entry name" value="INOSITOL MONOPHOSPHATASE"/>
    <property type="match status" value="1"/>
</dbReference>
<dbReference type="PANTHER" id="PTHR20854:SF4">
    <property type="entry name" value="INOSITOL-1-MONOPHOSPHATASE-RELATED"/>
    <property type="match status" value="1"/>
</dbReference>
<evidence type="ECO:0000313" key="3">
    <source>
        <dbReference type="Proteomes" id="UP000182660"/>
    </source>
</evidence>
<dbReference type="Pfam" id="PF00459">
    <property type="entry name" value="Inositol_P"/>
    <property type="match status" value="1"/>
</dbReference>
<comment type="caution">
    <text evidence="2">The sequence shown here is derived from an EMBL/GenBank/DDBJ whole genome shotgun (WGS) entry which is preliminary data.</text>
</comment>
<dbReference type="SUPFAM" id="SSF56655">
    <property type="entry name" value="Carbohydrate phosphatase"/>
    <property type="match status" value="1"/>
</dbReference>
<protein>
    <submittedName>
        <fullName evidence="2">CysQ protein</fullName>
    </submittedName>
</protein>
<reference evidence="2 3" key="1">
    <citation type="submission" date="2016-11" db="EMBL/GenBank/DDBJ databases">
        <authorList>
            <person name="Klemetsen T."/>
        </authorList>
    </citation>
    <scope>NUCLEOTIDE SEQUENCE [LARGE SCALE GENOMIC DNA]</scope>
    <source>
        <strain evidence="2">MT 2528</strain>
    </source>
</reference>
<dbReference type="PRINTS" id="PR00377">
    <property type="entry name" value="IMPHPHTASES"/>
</dbReference>
<organism evidence="2 3">
    <name type="scientific">Moritella viscosa</name>
    <dbReference type="NCBI Taxonomy" id="80854"/>
    <lineage>
        <taxon>Bacteria</taxon>
        <taxon>Pseudomonadati</taxon>
        <taxon>Pseudomonadota</taxon>
        <taxon>Gammaproteobacteria</taxon>
        <taxon>Alteromonadales</taxon>
        <taxon>Moritellaceae</taxon>
        <taxon>Moritella</taxon>
    </lineage>
</organism>
<keyword evidence="3" id="KW-1185">Reference proteome</keyword>
<sequence>MTLTVYQLEQLLQLATEAVLKAGAFINSVDRSSLQVYRKQAGSSLSAQVVTQVDLDSQAIILEILQPTIEQYDIALLTEENACEEDVATHARFNKDYFWCIDPLDGTLPFIEGGDGFAVSIALVDIAGNPIIGVVYNPNTADIYQAINAGPLMSKVLKNGSPWQSELSERLKKYNHTLSLYIDRSFQQDPRYPAVIQQLTVFSEQQGLALQVIKTNGAVMNAIGVLENAPACYLKLPKAQLGGGSLWDFSATAAITQALSAQYLASSSPMFCEVSDSQGAPLALNRSDSNYMNHKGVLYTSGLRHHIFFMYQ</sequence>